<dbReference type="InterPro" id="IPR009057">
    <property type="entry name" value="Homeodomain-like_sf"/>
</dbReference>
<feature type="domain" description="Myb-like" evidence="6">
    <location>
        <begin position="186"/>
        <end position="236"/>
    </location>
</feature>
<evidence type="ECO:0000259" key="7">
    <source>
        <dbReference type="PROSITE" id="PS51294"/>
    </source>
</evidence>
<keyword evidence="1" id="KW-0805">Transcription regulation</keyword>
<feature type="compositionally biased region" description="Basic residues" evidence="5">
    <location>
        <begin position="339"/>
        <end position="349"/>
    </location>
</feature>
<dbReference type="GO" id="GO:0000978">
    <property type="term" value="F:RNA polymerase II cis-regulatory region sequence-specific DNA binding"/>
    <property type="evidence" value="ECO:0007669"/>
    <property type="project" value="TreeGrafter"/>
</dbReference>
<dbReference type="Gene3D" id="1.10.10.60">
    <property type="entry name" value="Homeodomain-like"/>
    <property type="match status" value="3"/>
</dbReference>
<dbReference type="GO" id="GO:0042796">
    <property type="term" value="P:snRNA transcription by RNA polymerase III"/>
    <property type="evidence" value="ECO:0007669"/>
    <property type="project" value="TreeGrafter"/>
</dbReference>
<keyword evidence="3" id="KW-0804">Transcription</keyword>
<keyword evidence="9" id="KW-1185">Reference proteome</keyword>
<dbReference type="InterPro" id="IPR017930">
    <property type="entry name" value="Myb_dom"/>
</dbReference>
<feature type="region of interest" description="Disordered" evidence="5">
    <location>
        <begin position="545"/>
        <end position="601"/>
    </location>
</feature>
<evidence type="ECO:0000313" key="9">
    <source>
        <dbReference type="Proteomes" id="UP000054477"/>
    </source>
</evidence>
<keyword evidence="4" id="KW-0539">Nucleus</keyword>
<proteinExistence type="predicted"/>
<dbReference type="CDD" id="cd00167">
    <property type="entry name" value="SANT"/>
    <property type="match status" value="4"/>
</dbReference>
<dbReference type="EMBL" id="KN838542">
    <property type="protein sequence ID" value="KIK08551.1"/>
    <property type="molecule type" value="Genomic_DNA"/>
</dbReference>
<feature type="domain" description="Myb-like" evidence="6">
    <location>
        <begin position="133"/>
        <end position="185"/>
    </location>
</feature>
<organism evidence="8 9">
    <name type="scientific">Laccaria amethystina LaAM-08-1</name>
    <dbReference type="NCBI Taxonomy" id="1095629"/>
    <lineage>
        <taxon>Eukaryota</taxon>
        <taxon>Fungi</taxon>
        <taxon>Dikarya</taxon>
        <taxon>Basidiomycota</taxon>
        <taxon>Agaricomycotina</taxon>
        <taxon>Agaricomycetes</taxon>
        <taxon>Agaricomycetidae</taxon>
        <taxon>Agaricales</taxon>
        <taxon>Agaricineae</taxon>
        <taxon>Hydnangiaceae</taxon>
        <taxon>Laccaria</taxon>
    </lineage>
</organism>
<accession>A0A0C9XUC0</accession>
<dbReference type="HOGENOM" id="CLU_022146_0_0_1"/>
<feature type="region of interest" description="Disordered" evidence="5">
    <location>
        <begin position="509"/>
        <end position="533"/>
    </location>
</feature>
<dbReference type="Pfam" id="PF13921">
    <property type="entry name" value="Myb_DNA-bind_6"/>
    <property type="match status" value="1"/>
</dbReference>
<feature type="domain" description="Myb-like" evidence="6">
    <location>
        <begin position="244"/>
        <end position="288"/>
    </location>
</feature>
<reference evidence="8 9" key="1">
    <citation type="submission" date="2014-04" db="EMBL/GenBank/DDBJ databases">
        <authorList>
            <consortium name="DOE Joint Genome Institute"/>
            <person name="Kuo A."/>
            <person name="Kohler A."/>
            <person name="Nagy L.G."/>
            <person name="Floudas D."/>
            <person name="Copeland A."/>
            <person name="Barry K.W."/>
            <person name="Cichocki N."/>
            <person name="Veneault-Fourrey C."/>
            <person name="LaButti K."/>
            <person name="Lindquist E.A."/>
            <person name="Lipzen A."/>
            <person name="Lundell T."/>
            <person name="Morin E."/>
            <person name="Murat C."/>
            <person name="Sun H."/>
            <person name="Tunlid A."/>
            <person name="Henrissat B."/>
            <person name="Grigoriev I.V."/>
            <person name="Hibbett D.S."/>
            <person name="Martin F."/>
            <person name="Nordberg H.P."/>
            <person name="Cantor M.N."/>
            <person name="Hua S.X."/>
        </authorList>
    </citation>
    <scope>NUCLEOTIDE SEQUENCE [LARGE SCALE GENOMIC DNA]</scope>
    <source>
        <strain evidence="8 9">LaAM-08-1</strain>
    </source>
</reference>
<dbReference type="PROSITE" id="PS50090">
    <property type="entry name" value="MYB_LIKE"/>
    <property type="match status" value="3"/>
</dbReference>
<dbReference type="SMART" id="SM00717">
    <property type="entry name" value="SANT"/>
    <property type="match status" value="4"/>
</dbReference>
<evidence type="ECO:0000313" key="8">
    <source>
        <dbReference type="EMBL" id="KIK08551.1"/>
    </source>
</evidence>
<feature type="region of interest" description="Disordered" evidence="5">
    <location>
        <begin position="296"/>
        <end position="349"/>
    </location>
</feature>
<protein>
    <submittedName>
        <fullName evidence="8">Uncharacterized protein</fullName>
    </submittedName>
</protein>
<evidence type="ECO:0000256" key="1">
    <source>
        <dbReference type="ARBA" id="ARBA00023015"/>
    </source>
</evidence>
<feature type="compositionally biased region" description="Polar residues" evidence="5">
    <location>
        <begin position="549"/>
        <end position="585"/>
    </location>
</feature>
<dbReference type="GO" id="GO:0019185">
    <property type="term" value="C:snRNA-activating protein complex"/>
    <property type="evidence" value="ECO:0007669"/>
    <property type="project" value="TreeGrafter"/>
</dbReference>
<sequence length="601" mass="64902">MNSITAHPMKAKELDSLAEAVGRENQRLQAYRSRGGGSVQVDLERNVEGLDWFLIAEKVSDVSKVKYTADECRIRWLGDGHPQINHDDWTASEVKNLGVLVSTYIDKFGKVDWVDVAAKLGTNRTPVDCMRQGLPRQRHVWTAETDKKLLNAVQLFGIDNWNLVARHVSEHATGVQCQTRYRKSLDPSIKRGAWTQAEDERLRKAVAAYGNAWMKVAEAMPGRTNDQCHERWTEKLNLSSTAMSWTEDEDRVLLESVKTMGNQWKVISVKIGNGKTGSNCRLRHDKLKKLAAKEKALLERPEAGPSTSHTLPDMESSCSTANAIPTPDADSTAAVAPKPKQRVAGKGKGKAVVQTSILAVPDNSYEASVTPTGASEMPAAILKKGRKRTAVNGIDQPAAPTKKKRKIENLAPAEGGTLIASRPEEPGSSQVSTTTTKRPRPRPIKKGKGNQGGLTDPSPNTNMLQDSPQESSVDDRSTPMIVDVAKSTNANPTTAPIVAEVGTKLTAKSRGRARKTVPDVAAPEDPALPKKANKRVANALTLGSRRSSRLASQVTEAASSSSIQLATTSEPIEANSTTGQPTTVQPAAGDIALPHANQGDM</sequence>
<dbReference type="STRING" id="1095629.A0A0C9XUC0"/>
<evidence type="ECO:0000256" key="5">
    <source>
        <dbReference type="SAM" id="MobiDB-lite"/>
    </source>
</evidence>
<evidence type="ECO:0000256" key="3">
    <source>
        <dbReference type="ARBA" id="ARBA00023163"/>
    </source>
</evidence>
<dbReference type="OrthoDB" id="2143914at2759"/>
<dbReference type="GO" id="GO:0001006">
    <property type="term" value="F:RNA polymerase III type 3 promoter sequence-specific DNA binding"/>
    <property type="evidence" value="ECO:0007669"/>
    <property type="project" value="TreeGrafter"/>
</dbReference>
<gene>
    <name evidence="8" type="ORF">K443DRAFT_672566</name>
</gene>
<keyword evidence="2" id="KW-0238">DNA-binding</keyword>
<feature type="compositionally biased region" description="Polar residues" evidence="5">
    <location>
        <begin position="305"/>
        <end position="323"/>
    </location>
</feature>
<feature type="domain" description="HTH myb-type" evidence="7">
    <location>
        <begin position="244"/>
        <end position="292"/>
    </location>
</feature>
<dbReference type="PROSITE" id="PS51294">
    <property type="entry name" value="HTH_MYB"/>
    <property type="match status" value="2"/>
</dbReference>
<feature type="domain" description="HTH myb-type" evidence="7">
    <location>
        <begin position="186"/>
        <end position="240"/>
    </location>
</feature>
<dbReference type="GO" id="GO:0042795">
    <property type="term" value="P:snRNA transcription by RNA polymerase II"/>
    <property type="evidence" value="ECO:0007669"/>
    <property type="project" value="TreeGrafter"/>
</dbReference>
<evidence type="ECO:0000259" key="6">
    <source>
        <dbReference type="PROSITE" id="PS50090"/>
    </source>
</evidence>
<feature type="compositionally biased region" description="Basic residues" evidence="5">
    <location>
        <begin position="437"/>
        <end position="448"/>
    </location>
</feature>
<dbReference type="PANTHER" id="PTHR46621:SF1">
    <property type="entry name" value="SNRNA-ACTIVATING PROTEIN COMPLEX SUBUNIT 4"/>
    <property type="match status" value="1"/>
</dbReference>
<dbReference type="PANTHER" id="PTHR46621">
    <property type="entry name" value="SNRNA-ACTIVATING PROTEIN COMPLEX SUBUNIT 4"/>
    <property type="match status" value="1"/>
</dbReference>
<dbReference type="SUPFAM" id="SSF46689">
    <property type="entry name" value="Homeodomain-like"/>
    <property type="match status" value="3"/>
</dbReference>
<dbReference type="Proteomes" id="UP000054477">
    <property type="component" value="Unassembled WGS sequence"/>
</dbReference>
<name>A0A0C9XUC0_9AGAR</name>
<feature type="region of interest" description="Disordered" evidence="5">
    <location>
        <begin position="386"/>
        <end position="476"/>
    </location>
</feature>
<evidence type="ECO:0000256" key="2">
    <source>
        <dbReference type="ARBA" id="ARBA00023125"/>
    </source>
</evidence>
<evidence type="ECO:0000256" key="4">
    <source>
        <dbReference type="ARBA" id="ARBA00023242"/>
    </source>
</evidence>
<feature type="compositionally biased region" description="Polar residues" evidence="5">
    <location>
        <begin position="457"/>
        <end position="471"/>
    </location>
</feature>
<reference evidence="9" key="2">
    <citation type="submission" date="2015-01" db="EMBL/GenBank/DDBJ databases">
        <title>Evolutionary Origins and Diversification of the Mycorrhizal Mutualists.</title>
        <authorList>
            <consortium name="DOE Joint Genome Institute"/>
            <consortium name="Mycorrhizal Genomics Consortium"/>
            <person name="Kohler A."/>
            <person name="Kuo A."/>
            <person name="Nagy L.G."/>
            <person name="Floudas D."/>
            <person name="Copeland A."/>
            <person name="Barry K.W."/>
            <person name="Cichocki N."/>
            <person name="Veneault-Fourrey C."/>
            <person name="LaButti K."/>
            <person name="Lindquist E.A."/>
            <person name="Lipzen A."/>
            <person name="Lundell T."/>
            <person name="Morin E."/>
            <person name="Murat C."/>
            <person name="Riley R."/>
            <person name="Ohm R."/>
            <person name="Sun H."/>
            <person name="Tunlid A."/>
            <person name="Henrissat B."/>
            <person name="Grigoriev I.V."/>
            <person name="Hibbett D.S."/>
            <person name="Martin F."/>
        </authorList>
    </citation>
    <scope>NUCLEOTIDE SEQUENCE [LARGE SCALE GENOMIC DNA]</scope>
    <source>
        <strain evidence="9">LaAM-08-1</strain>
    </source>
</reference>
<dbReference type="InterPro" id="IPR001005">
    <property type="entry name" value="SANT/Myb"/>
</dbReference>
<dbReference type="AlphaFoldDB" id="A0A0C9XUC0"/>
<dbReference type="Pfam" id="PF00249">
    <property type="entry name" value="Myb_DNA-binding"/>
    <property type="match status" value="3"/>
</dbReference>
<dbReference type="InterPro" id="IPR051575">
    <property type="entry name" value="Myb-like_DNA-bd"/>
</dbReference>